<comment type="subcellular location">
    <subcellularLocation>
        <location evidence="1">Cytoplasm</location>
        <location evidence="1">Cytoskeleton</location>
        <location evidence="1">Cilium basal body</location>
    </subcellularLocation>
    <subcellularLocation>
        <location evidence="3">Cytoplasm</location>
        <location evidence="3">Cytoskeleton</location>
        <location evidence="3">Microtubule organizing center</location>
        <location evidence="3">Centrosome</location>
    </subcellularLocation>
    <subcellularLocation>
        <location evidence="4">Mitochondrion intermembrane space</location>
    </subcellularLocation>
    <subcellularLocation>
        <location evidence="2">Nucleus</location>
    </subcellularLocation>
</comment>
<dbReference type="OrthoDB" id="302784at2759"/>
<reference evidence="14 15" key="1">
    <citation type="journal article" date="2019" name="Sci. Rep.">
        <title>Comparative genomics of chytrid fungi reveal insights into the obligate biotrophic and pathogenic lifestyle of Synchytrium endobioticum.</title>
        <authorList>
            <person name="van de Vossenberg B.T.L.H."/>
            <person name="Warris S."/>
            <person name="Nguyen H.D.T."/>
            <person name="van Gent-Pelzer M.P.E."/>
            <person name="Joly D.L."/>
            <person name="van de Geest H.C."/>
            <person name="Bonants P.J.M."/>
            <person name="Smith D.S."/>
            <person name="Levesque C.A."/>
            <person name="van der Lee T.A.J."/>
        </authorList>
    </citation>
    <scope>NUCLEOTIDE SEQUENCE [LARGE SCALE GENOMIC DNA]</scope>
    <source>
        <strain evidence="14 15">JEL517</strain>
    </source>
</reference>
<evidence type="ECO:0000256" key="10">
    <source>
        <dbReference type="ARBA" id="ARBA00023212"/>
    </source>
</evidence>
<comment type="similarity">
    <text evidence="5">Belongs to the ARL2BP family.</text>
</comment>
<dbReference type="RefSeq" id="XP_031025887.1">
    <property type="nucleotide sequence ID" value="XM_031168132.1"/>
</dbReference>
<evidence type="ECO:0000259" key="13">
    <source>
        <dbReference type="Pfam" id="PF11527"/>
    </source>
</evidence>
<keyword evidence="8" id="KW-0969">Cilium</keyword>
<dbReference type="Pfam" id="PF11527">
    <property type="entry name" value="ARL2_Bind_BART"/>
    <property type="match status" value="1"/>
</dbReference>
<sequence>MLKNQPSNNESVKVPSMVKKANAAPFNETGATILDITSSPGASSSNEEDFIAGRQTVEDERFDAIIGELEDVLVSDEFAKFDATFCKSYASPFKGAKRTTAQSDAFAIWKEQVSDFLTPQVTATLSWFDMEEFLLSLKSHPQLEGDVFDFLATLVDFDAFKEKMAEHVQPTNQGLDFSDLLAIRPASRK</sequence>
<keyword evidence="15" id="KW-1185">Reference proteome</keyword>
<keyword evidence="11" id="KW-0539">Nucleus</keyword>
<keyword evidence="9" id="KW-0496">Mitochondrion</keyword>
<comment type="caution">
    <text evidence="14">The sequence shown here is derived from an EMBL/GenBank/DDBJ whole genome shotgun (WGS) entry which is preliminary data.</text>
</comment>
<dbReference type="Proteomes" id="UP000319731">
    <property type="component" value="Unassembled WGS sequence"/>
</dbReference>
<dbReference type="InterPro" id="IPR042541">
    <property type="entry name" value="BART_sf"/>
</dbReference>
<dbReference type="InterPro" id="IPR023379">
    <property type="entry name" value="BART_dom"/>
</dbReference>
<organism evidence="14 15">
    <name type="scientific">Synchytrium microbalum</name>
    <dbReference type="NCBI Taxonomy" id="1806994"/>
    <lineage>
        <taxon>Eukaryota</taxon>
        <taxon>Fungi</taxon>
        <taxon>Fungi incertae sedis</taxon>
        <taxon>Chytridiomycota</taxon>
        <taxon>Chytridiomycota incertae sedis</taxon>
        <taxon>Chytridiomycetes</taxon>
        <taxon>Synchytriales</taxon>
        <taxon>Synchytriaceae</taxon>
        <taxon>Synchytrium</taxon>
    </lineage>
</organism>
<dbReference type="EMBL" id="QEAO01000009">
    <property type="protein sequence ID" value="TPX35360.1"/>
    <property type="molecule type" value="Genomic_DNA"/>
</dbReference>
<evidence type="ECO:0000256" key="5">
    <source>
        <dbReference type="ARBA" id="ARBA00009880"/>
    </source>
</evidence>
<dbReference type="InterPro" id="IPR038849">
    <property type="entry name" value="ARL2BP"/>
</dbReference>
<feature type="domain" description="BART" evidence="13">
    <location>
        <begin position="62"/>
        <end position="167"/>
    </location>
</feature>
<dbReference type="GO" id="GO:0005634">
    <property type="term" value="C:nucleus"/>
    <property type="evidence" value="ECO:0007669"/>
    <property type="project" value="UniProtKB-SubCell"/>
</dbReference>
<evidence type="ECO:0000256" key="2">
    <source>
        <dbReference type="ARBA" id="ARBA00004123"/>
    </source>
</evidence>
<dbReference type="STRING" id="1806994.A0A507C1G3"/>
<gene>
    <name evidence="14" type="ORF">SmJEL517_g02204</name>
</gene>
<evidence type="ECO:0000256" key="12">
    <source>
        <dbReference type="ARBA" id="ARBA00023273"/>
    </source>
</evidence>
<dbReference type="GO" id="GO:0005758">
    <property type="term" value="C:mitochondrial intermembrane space"/>
    <property type="evidence" value="ECO:0007669"/>
    <property type="project" value="UniProtKB-SubCell"/>
</dbReference>
<evidence type="ECO:0000256" key="9">
    <source>
        <dbReference type="ARBA" id="ARBA00023128"/>
    </source>
</evidence>
<accession>A0A507C1G3</accession>
<dbReference type="GeneID" id="42003429"/>
<proteinExistence type="inferred from homology"/>
<evidence type="ECO:0000313" key="14">
    <source>
        <dbReference type="EMBL" id="TPX35360.1"/>
    </source>
</evidence>
<dbReference type="PANTHER" id="PTHR15487">
    <property type="entry name" value="ADP-RIBOSYLATION FACTOR-LIKE PROTEIN 2-BINDING PROTEIN"/>
    <property type="match status" value="1"/>
</dbReference>
<keyword evidence="12" id="KW-0966">Cell projection</keyword>
<evidence type="ECO:0000256" key="4">
    <source>
        <dbReference type="ARBA" id="ARBA00004569"/>
    </source>
</evidence>
<protein>
    <recommendedName>
        <fullName evidence="6">ADP-ribosylation factor-like protein 2-binding protein</fullName>
    </recommendedName>
</protein>
<evidence type="ECO:0000313" key="15">
    <source>
        <dbReference type="Proteomes" id="UP000319731"/>
    </source>
</evidence>
<evidence type="ECO:0000256" key="3">
    <source>
        <dbReference type="ARBA" id="ARBA00004300"/>
    </source>
</evidence>
<dbReference type="Gene3D" id="1.20.1520.10">
    <property type="entry name" value="ADP-ribosylation factor-like 2-binding protein, domain"/>
    <property type="match status" value="1"/>
</dbReference>
<dbReference type="AlphaFoldDB" id="A0A507C1G3"/>
<keyword evidence="7" id="KW-0963">Cytoplasm</keyword>
<evidence type="ECO:0000256" key="6">
    <source>
        <dbReference type="ARBA" id="ARBA00014849"/>
    </source>
</evidence>
<evidence type="ECO:0000256" key="11">
    <source>
        <dbReference type="ARBA" id="ARBA00023242"/>
    </source>
</evidence>
<dbReference type="PANTHER" id="PTHR15487:SF4">
    <property type="entry name" value="ADP-RIBOSYLATION FACTOR-LIKE PROTEIN 2-BINDING PROTEIN"/>
    <property type="match status" value="1"/>
</dbReference>
<evidence type="ECO:0000256" key="7">
    <source>
        <dbReference type="ARBA" id="ARBA00022490"/>
    </source>
</evidence>
<evidence type="ECO:0000256" key="1">
    <source>
        <dbReference type="ARBA" id="ARBA00004120"/>
    </source>
</evidence>
<keyword evidence="10" id="KW-0206">Cytoskeleton</keyword>
<name>A0A507C1G3_9FUNG</name>
<evidence type="ECO:0000256" key="8">
    <source>
        <dbReference type="ARBA" id="ARBA00023069"/>
    </source>
</evidence>
<dbReference type="GO" id="GO:0051457">
    <property type="term" value="P:maintenance of protein location in nucleus"/>
    <property type="evidence" value="ECO:0007669"/>
    <property type="project" value="TreeGrafter"/>
</dbReference>